<proteinExistence type="predicted"/>
<protein>
    <submittedName>
        <fullName evidence="1">Uncharacterized protein</fullName>
    </submittedName>
</protein>
<dbReference type="EMBL" id="QPFP01000004">
    <property type="protein sequence ID" value="TEB37400.1"/>
    <property type="molecule type" value="Genomic_DNA"/>
</dbReference>
<comment type="caution">
    <text evidence="1">The sequence shown here is derived from an EMBL/GenBank/DDBJ whole genome shotgun (WGS) entry which is preliminary data.</text>
</comment>
<evidence type="ECO:0000313" key="1">
    <source>
        <dbReference type="EMBL" id="TEB37400.1"/>
    </source>
</evidence>
<sequence>MITSLLAANARHPGPFVAPRAWSVCVTIVHQGNNLQTLSAVVPSLSAPAHVRSWPSIILITCLFAGFPRSDGLRCS</sequence>
<dbReference type="AlphaFoldDB" id="A0A4Y7TTA8"/>
<accession>A0A4Y7TTA8</accession>
<dbReference type="Proteomes" id="UP000298030">
    <property type="component" value="Unassembled WGS sequence"/>
</dbReference>
<organism evidence="1 2">
    <name type="scientific">Coprinellus micaceus</name>
    <name type="common">Glistening ink-cap mushroom</name>
    <name type="synonym">Coprinus micaceus</name>
    <dbReference type="NCBI Taxonomy" id="71717"/>
    <lineage>
        <taxon>Eukaryota</taxon>
        <taxon>Fungi</taxon>
        <taxon>Dikarya</taxon>
        <taxon>Basidiomycota</taxon>
        <taxon>Agaricomycotina</taxon>
        <taxon>Agaricomycetes</taxon>
        <taxon>Agaricomycetidae</taxon>
        <taxon>Agaricales</taxon>
        <taxon>Agaricineae</taxon>
        <taxon>Psathyrellaceae</taxon>
        <taxon>Coprinellus</taxon>
    </lineage>
</organism>
<gene>
    <name evidence="1" type="ORF">FA13DRAFT_1726491</name>
</gene>
<reference evidence="1 2" key="1">
    <citation type="journal article" date="2019" name="Nat. Ecol. Evol.">
        <title>Megaphylogeny resolves global patterns of mushroom evolution.</title>
        <authorList>
            <person name="Varga T."/>
            <person name="Krizsan K."/>
            <person name="Foldi C."/>
            <person name="Dima B."/>
            <person name="Sanchez-Garcia M."/>
            <person name="Sanchez-Ramirez S."/>
            <person name="Szollosi G.J."/>
            <person name="Szarkandi J.G."/>
            <person name="Papp V."/>
            <person name="Albert L."/>
            <person name="Andreopoulos W."/>
            <person name="Angelini C."/>
            <person name="Antonin V."/>
            <person name="Barry K.W."/>
            <person name="Bougher N.L."/>
            <person name="Buchanan P."/>
            <person name="Buyck B."/>
            <person name="Bense V."/>
            <person name="Catcheside P."/>
            <person name="Chovatia M."/>
            <person name="Cooper J."/>
            <person name="Damon W."/>
            <person name="Desjardin D."/>
            <person name="Finy P."/>
            <person name="Geml J."/>
            <person name="Haridas S."/>
            <person name="Hughes K."/>
            <person name="Justo A."/>
            <person name="Karasinski D."/>
            <person name="Kautmanova I."/>
            <person name="Kiss B."/>
            <person name="Kocsube S."/>
            <person name="Kotiranta H."/>
            <person name="LaButti K.M."/>
            <person name="Lechner B.E."/>
            <person name="Liimatainen K."/>
            <person name="Lipzen A."/>
            <person name="Lukacs Z."/>
            <person name="Mihaltcheva S."/>
            <person name="Morgado L.N."/>
            <person name="Niskanen T."/>
            <person name="Noordeloos M.E."/>
            <person name="Ohm R.A."/>
            <person name="Ortiz-Santana B."/>
            <person name="Ovrebo C."/>
            <person name="Racz N."/>
            <person name="Riley R."/>
            <person name="Savchenko A."/>
            <person name="Shiryaev A."/>
            <person name="Soop K."/>
            <person name="Spirin V."/>
            <person name="Szebenyi C."/>
            <person name="Tomsovsky M."/>
            <person name="Tulloss R.E."/>
            <person name="Uehling J."/>
            <person name="Grigoriev I.V."/>
            <person name="Vagvolgyi C."/>
            <person name="Papp T."/>
            <person name="Martin F.M."/>
            <person name="Miettinen O."/>
            <person name="Hibbett D.S."/>
            <person name="Nagy L.G."/>
        </authorList>
    </citation>
    <scope>NUCLEOTIDE SEQUENCE [LARGE SCALE GENOMIC DNA]</scope>
    <source>
        <strain evidence="1 2">FP101781</strain>
    </source>
</reference>
<keyword evidence="2" id="KW-1185">Reference proteome</keyword>
<evidence type="ECO:0000313" key="2">
    <source>
        <dbReference type="Proteomes" id="UP000298030"/>
    </source>
</evidence>
<name>A0A4Y7TTA8_COPMI</name>